<dbReference type="EMBL" id="JACHMN010000002">
    <property type="protein sequence ID" value="MBB5868759.1"/>
    <property type="molecule type" value="Genomic_DNA"/>
</dbReference>
<reference evidence="2 3" key="1">
    <citation type="submission" date="2020-08" db="EMBL/GenBank/DDBJ databases">
        <title>Sequencing the genomes of 1000 actinobacteria strains.</title>
        <authorList>
            <person name="Klenk H.-P."/>
        </authorList>
    </citation>
    <scope>NUCLEOTIDE SEQUENCE [LARGE SCALE GENOMIC DNA]</scope>
    <source>
        <strain evidence="2 3">DSM 45362</strain>
    </source>
</reference>
<dbReference type="Proteomes" id="UP000587527">
    <property type="component" value="Unassembled WGS sequence"/>
</dbReference>
<organism evidence="2 3">
    <name type="scientific">Allocatelliglobosispora scoriae</name>
    <dbReference type="NCBI Taxonomy" id="643052"/>
    <lineage>
        <taxon>Bacteria</taxon>
        <taxon>Bacillati</taxon>
        <taxon>Actinomycetota</taxon>
        <taxon>Actinomycetes</taxon>
        <taxon>Micromonosporales</taxon>
        <taxon>Micromonosporaceae</taxon>
        <taxon>Allocatelliglobosispora</taxon>
    </lineage>
</organism>
<name>A0A841BNI5_9ACTN</name>
<dbReference type="AlphaFoldDB" id="A0A841BNI5"/>
<evidence type="ECO:0000256" key="1">
    <source>
        <dbReference type="SAM" id="MobiDB-lite"/>
    </source>
</evidence>
<keyword evidence="3" id="KW-1185">Reference proteome</keyword>
<evidence type="ECO:0000313" key="3">
    <source>
        <dbReference type="Proteomes" id="UP000587527"/>
    </source>
</evidence>
<proteinExistence type="predicted"/>
<sequence>MTNPIEAQPDPSFVEETPEEFAAQPDPDFRRVPVEGVEEEPADERADQKSADPEPLEDPA</sequence>
<evidence type="ECO:0000313" key="2">
    <source>
        <dbReference type="EMBL" id="MBB5868759.1"/>
    </source>
</evidence>
<gene>
    <name evidence="2" type="ORF">F4553_002138</name>
</gene>
<protein>
    <submittedName>
        <fullName evidence="2">Uncharacterized protein</fullName>
    </submittedName>
</protein>
<dbReference type="RefSeq" id="WP_184834931.1">
    <property type="nucleotide sequence ID" value="NZ_JACHMN010000002.1"/>
</dbReference>
<feature type="compositionally biased region" description="Basic and acidic residues" evidence="1">
    <location>
        <begin position="43"/>
        <end position="52"/>
    </location>
</feature>
<feature type="region of interest" description="Disordered" evidence="1">
    <location>
        <begin position="1"/>
        <end position="60"/>
    </location>
</feature>
<comment type="caution">
    <text evidence="2">The sequence shown here is derived from an EMBL/GenBank/DDBJ whole genome shotgun (WGS) entry which is preliminary data.</text>
</comment>
<accession>A0A841BNI5</accession>